<accession>A0ACB9DDW4</accession>
<gene>
    <name evidence="1" type="ORF">L1987_57712</name>
</gene>
<protein>
    <submittedName>
        <fullName evidence="1">Uncharacterized protein</fullName>
    </submittedName>
</protein>
<comment type="caution">
    <text evidence="1">The sequence shown here is derived from an EMBL/GenBank/DDBJ whole genome shotgun (WGS) entry which is preliminary data.</text>
</comment>
<keyword evidence="2" id="KW-1185">Reference proteome</keyword>
<evidence type="ECO:0000313" key="1">
    <source>
        <dbReference type="EMBL" id="KAI3744625.1"/>
    </source>
</evidence>
<evidence type="ECO:0000313" key="2">
    <source>
        <dbReference type="Proteomes" id="UP001056120"/>
    </source>
</evidence>
<name>A0ACB9DDW4_9ASTR</name>
<dbReference type="Proteomes" id="UP001056120">
    <property type="component" value="Linkage Group LG19"/>
</dbReference>
<reference evidence="1 2" key="2">
    <citation type="journal article" date="2022" name="Mol. Ecol. Resour.">
        <title>The genomes of chicory, endive, great burdock and yacon provide insights into Asteraceae paleo-polyploidization history and plant inulin production.</title>
        <authorList>
            <person name="Fan W."/>
            <person name="Wang S."/>
            <person name="Wang H."/>
            <person name="Wang A."/>
            <person name="Jiang F."/>
            <person name="Liu H."/>
            <person name="Zhao H."/>
            <person name="Xu D."/>
            <person name="Zhang Y."/>
        </authorList>
    </citation>
    <scope>NUCLEOTIDE SEQUENCE [LARGE SCALE GENOMIC DNA]</scope>
    <source>
        <strain evidence="2">cv. Yunnan</strain>
        <tissue evidence="1">Leaves</tissue>
    </source>
</reference>
<sequence length="70" mass="8193">MIRFCCLRSTDCFGQEDILSGQHNQFTSMNHFIEQKWEGTPLTKKVLCNVASTIKENKIYNRYSLKAFTK</sequence>
<proteinExistence type="predicted"/>
<reference evidence="2" key="1">
    <citation type="journal article" date="2022" name="Mol. Ecol. Resour.">
        <title>The genomes of chicory, endive, great burdock and yacon provide insights into Asteraceae palaeo-polyploidization history and plant inulin production.</title>
        <authorList>
            <person name="Fan W."/>
            <person name="Wang S."/>
            <person name="Wang H."/>
            <person name="Wang A."/>
            <person name="Jiang F."/>
            <person name="Liu H."/>
            <person name="Zhao H."/>
            <person name="Xu D."/>
            <person name="Zhang Y."/>
        </authorList>
    </citation>
    <scope>NUCLEOTIDE SEQUENCE [LARGE SCALE GENOMIC DNA]</scope>
    <source>
        <strain evidence="2">cv. Yunnan</strain>
    </source>
</reference>
<organism evidence="1 2">
    <name type="scientific">Smallanthus sonchifolius</name>
    <dbReference type="NCBI Taxonomy" id="185202"/>
    <lineage>
        <taxon>Eukaryota</taxon>
        <taxon>Viridiplantae</taxon>
        <taxon>Streptophyta</taxon>
        <taxon>Embryophyta</taxon>
        <taxon>Tracheophyta</taxon>
        <taxon>Spermatophyta</taxon>
        <taxon>Magnoliopsida</taxon>
        <taxon>eudicotyledons</taxon>
        <taxon>Gunneridae</taxon>
        <taxon>Pentapetalae</taxon>
        <taxon>asterids</taxon>
        <taxon>campanulids</taxon>
        <taxon>Asterales</taxon>
        <taxon>Asteraceae</taxon>
        <taxon>Asteroideae</taxon>
        <taxon>Heliantheae alliance</taxon>
        <taxon>Millerieae</taxon>
        <taxon>Smallanthus</taxon>
    </lineage>
</organism>
<dbReference type="EMBL" id="CM042036">
    <property type="protein sequence ID" value="KAI3744625.1"/>
    <property type="molecule type" value="Genomic_DNA"/>
</dbReference>